<dbReference type="Pfam" id="PF19578">
    <property type="entry name" value="DUF6090"/>
    <property type="match status" value="1"/>
</dbReference>
<keyword evidence="3" id="KW-1185">Reference proteome</keyword>
<name>A0ABW7MVZ5_9FLAO</name>
<keyword evidence="1" id="KW-0812">Transmembrane</keyword>
<keyword evidence="1" id="KW-1133">Transmembrane helix</keyword>
<protein>
    <submittedName>
        <fullName evidence="2">DUF6090 family protein</fullName>
    </submittedName>
</protein>
<evidence type="ECO:0000313" key="3">
    <source>
        <dbReference type="Proteomes" id="UP001610100"/>
    </source>
</evidence>
<comment type="caution">
    <text evidence="2">The sequence shown here is derived from an EMBL/GenBank/DDBJ whole genome shotgun (WGS) entry which is preliminary data.</text>
</comment>
<evidence type="ECO:0000313" key="2">
    <source>
        <dbReference type="EMBL" id="MFH6770730.1"/>
    </source>
</evidence>
<proteinExistence type="predicted"/>
<dbReference type="EMBL" id="JBAWKB010000001">
    <property type="protein sequence ID" value="MFH6770730.1"/>
    <property type="molecule type" value="Genomic_DNA"/>
</dbReference>
<feature type="transmembrane region" description="Helical" evidence="1">
    <location>
        <begin position="21"/>
        <end position="42"/>
    </location>
</feature>
<keyword evidence="1" id="KW-0472">Membrane</keyword>
<dbReference type="RefSeq" id="WP_344739209.1">
    <property type="nucleotide sequence ID" value="NZ_BAABAY010000001.1"/>
</dbReference>
<reference evidence="2 3" key="1">
    <citation type="submission" date="2024-02" db="EMBL/GenBank/DDBJ databases">
        <title>A Gaetbulibacter species isolated from tidal flats and genomic insights of their niches.</title>
        <authorList>
            <person name="Ye Y."/>
        </authorList>
    </citation>
    <scope>NUCLEOTIDE SEQUENCE [LARGE SCALE GENOMIC DNA]</scope>
    <source>
        <strain evidence="2 3">KYW382</strain>
    </source>
</reference>
<accession>A0ABW7MVZ5</accession>
<dbReference type="Proteomes" id="UP001610100">
    <property type="component" value="Unassembled WGS sequence"/>
</dbReference>
<sequence>MIKIFRNIRRKLLKENKTIGYLKYAVGEILLVVIGILIALQVNNWNEERKFKLQEALILRDIKSDLQASILEVNDNIAFNSRTIKNNLKIITYLEKDLPYDTSLDTVFGQITNWASPYFSYSAYESLKNKGLDLIENDRLRKDIVHLYDYEFANLIKDYDHSEWVLAQSVRYPIFNEHIRVSLDYDPTKPTSGKPNDYEGLKRNDAFINMLHKIVDTRNHGITKLNEVKFQIQNVIKGIDQELKK</sequence>
<dbReference type="InterPro" id="IPR045749">
    <property type="entry name" value="DUF6090"/>
</dbReference>
<evidence type="ECO:0000256" key="1">
    <source>
        <dbReference type="SAM" id="Phobius"/>
    </source>
</evidence>
<gene>
    <name evidence="2" type="ORF">V8G58_02200</name>
</gene>
<organism evidence="2 3">
    <name type="scientific">Gaetbulibacter aestuarii</name>
    <dbReference type="NCBI Taxonomy" id="1502358"/>
    <lineage>
        <taxon>Bacteria</taxon>
        <taxon>Pseudomonadati</taxon>
        <taxon>Bacteroidota</taxon>
        <taxon>Flavobacteriia</taxon>
        <taxon>Flavobacteriales</taxon>
        <taxon>Flavobacteriaceae</taxon>
        <taxon>Gaetbulibacter</taxon>
    </lineage>
</organism>